<dbReference type="PANTHER" id="PTHR13693">
    <property type="entry name" value="CLASS II AMINOTRANSFERASE/8-AMINO-7-OXONONANOATE SYNTHASE"/>
    <property type="match status" value="1"/>
</dbReference>
<name>A0A1M7YGT0_9BACT</name>
<evidence type="ECO:0000256" key="4">
    <source>
        <dbReference type="RuleBase" id="RU003693"/>
    </source>
</evidence>
<dbReference type="Proteomes" id="UP000184603">
    <property type="component" value="Unassembled WGS sequence"/>
</dbReference>
<dbReference type="EMBL" id="FRFE01000029">
    <property type="protein sequence ID" value="SHO51854.1"/>
    <property type="molecule type" value="Genomic_DNA"/>
</dbReference>
<keyword evidence="2 6" id="KW-0808">Transferase</keyword>
<accession>A0A1M7YGT0</accession>
<dbReference type="Gene3D" id="3.90.1150.10">
    <property type="entry name" value="Aspartate Aminotransferase, domain 1"/>
    <property type="match status" value="1"/>
</dbReference>
<dbReference type="AlphaFoldDB" id="A0A1M7YGT0"/>
<dbReference type="InterPro" id="IPR015422">
    <property type="entry name" value="PyrdxlP-dep_Trfase_small"/>
</dbReference>
<evidence type="ECO:0000313" key="7">
    <source>
        <dbReference type="Proteomes" id="UP000184603"/>
    </source>
</evidence>
<sequence>MAIFDKFQKLAVVREELERHHGRFLNIVMEDIRSATEAVIDGKPVILAGTNNYLGLTFNDACIQASCQAVKKEGTGTTGSRMANGTLSGHVALEQELSDFLDRKKTIVFSTGYVANLAILSTLVGPGEVILLDGDCHASIYDGCKLGGAEVIRFRHNNPADLEKRLQRLAERKTNILIVVEGIYSMMGDRAPLAEIVVLKKKYGVNLIVDEAHSLGVLGENGRGLAEEAKVEEDVDFVIGTFSKSLGAIGGFCSSNHPELDLVRYASRPYVFTASSASSAIASTRAALQVIRSQPELRTQLWDNARNLHRRLQDLGYKVGSEPSPIIAIRYDNIDEAYAIWNGLLERSIYVNMVLPPATPDGGVLLRCSLSAAHSPQQVEKIADAFASLSKNQD</sequence>
<dbReference type="GO" id="GO:0030170">
    <property type="term" value="F:pyridoxal phosphate binding"/>
    <property type="evidence" value="ECO:0007669"/>
    <property type="project" value="InterPro"/>
</dbReference>
<gene>
    <name evidence="6" type="ORF">SAMN02745220_04252</name>
</gene>
<evidence type="ECO:0000256" key="1">
    <source>
        <dbReference type="ARBA" id="ARBA00001933"/>
    </source>
</evidence>
<comment type="similarity">
    <text evidence="4">Belongs to the class-II pyridoxal-phosphate-dependent aminotransferase family.</text>
</comment>
<dbReference type="PROSITE" id="PS00599">
    <property type="entry name" value="AA_TRANSFER_CLASS_2"/>
    <property type="match status" value="1"/>
</dbReference>
<evidence type="ECO:0000256" key="2">
    <source>
        <dbReference type="ARBA" id="ARBA00022679"/>
    </source>
</evidence>
<dbReference type="InterPro" id="IPR004839">
    <property type="entry name" value="Aminotransferase_I/II_large"/>
</dbReference>
<feature type="domain" description="Aminotransferase class I/classII large" evidence="5">
    <location>
        <begin position="45"/>
        <end position="386"/>
    </location>
</feature>
<dbReference type="SUPFAM" id="SSF53383">
    <property type="entry name" value="PLP-dependent transferases"/>
    <property type="match status" value="1"/>
</dbReference>
<evidence type="ECO:0000313" key="6">
    <source>
        <dbReference type="EMBL" id="SHO51854.1"/>
    </source>
</evidence>
<evidence type="ECO:0000256" key="3">
    <source>
        <dbReference type="ARBA" id="ARBA00022898"/>
    </source>
</evidence>
<evidence type="ECO:0000259" key="5">
    <source>
        <dbReference type="Pfam" id="PF00155"/>
    </source>
</evidence>
<organism evidence="6 7">
    <name type="scientific">Desulfopila aestuarii DSM 18488</name>
    <dbReference type="NCBI Taxonomy" id="1121416"/>
    <lineage>
        <taxon>Bacteria</taxon>
        <taxon>Pseudomonadati</taxon>
        <taxon>Thermodesulfobacteriota</taxon>
        <taxon>Desulfobulbia</taxon>
        <taxon>Desulfobulbales</taxon>
        <taxon>Desulfocapsaceae</taxon>
        <taxon>Desulfopila</taxon>
    </lineage>
</organism>
<dbReference type="InterPro" id="IPR015424">
    <property type="entry name" value="PyrdxlP-dep_Trfase"/>
</dbReference>
<proteinExistence type="inferred from homology"/>
<keyword evidence="7" id="KW-1185">Reference proteome</keyword>
<dbReference type="NCBIfam" id="NF047599">
    <property type="entry name" value="SerpalmtaseBetaP"/>
    <property type="match status" value="1"/>
</dbReference>
<dbReference type="InterPro" id="IPR001917">
    <property type="entry name" value="Aminotrans_II_pyridoxalP_BS"/>
</dbReference>
<dbReference type="InterPro" id="IPR050087">
    <property type="entry name" value="AON_synthase_class-II"/>
</dbReference>
<dbReference type="InterPro" id="IPR015421">
    <property type="entry name" value="PyrdxlP-dep_Trfase_major"/>
</dbReference>
<reference evidence="6 7" key="1">
    <citation type="submission" date="2016-12" db="EMBL/GenBank/DDBJ databases">
        <authorList>
            <person name="Song W.-J."/>
            <person name="Kurnit D.M."/>
        </authorList>
    </citation>
    <scope>NUCLEOTIDE SEQUENCE [LARGE SCALE GENOMIC DNA]</scope>
    <source>
        <strain evidence="6 7">DSM 18488</strain>
    </source>
</reference>
<keyword evidence="3 4" id="KW-0663">Pyridoxal phosphate</keyword>
<dbReference type="RefSeq" id="WP_200802442.1">
    <property type="nucleotide sequence ID" value="NZ_FRFE01000029.1"/>
</dbReference>
<dbReference type="Pfam" id="PF00155">
    <property type="entry name" value="Aminotran_1_2"/>
    <property type="match status" value="1"/>
</dbReference>
<protein>
    <submittedName>
        <fullName evidence="6">Serine palmitoyltransferase</fullName>
    </submittedName>
</protein>
<dbReference type="Gene3D" id="3.40.640.10">
    <property type="entry name" value="Type I PLP-dependent aspartate aminotransferase-like (Major domain)"/>
    <property type="match status" value="1"/>
</dbReference>
<comment type="cofactor">
    <cofactor evidence="1 4">
        <name>pyridoxal 5'-phosphate</name>
        <dbReference type="ChEBI" id="CHEBI:597326"/>
    </cofactor>
</comment>
<dbReference type="PANTHER" id="PTHR13693:SF3">
    <property type="entry name" value="LD36009P"/>
    <property type="match status" value="1"/>
</dbReference>
<dbReference type="GO" id="GO:0016740">
    <property type="term" value="F:transferase activity"/>
    <property type="evidence" value="ECO:0007669"/>
    <property type="project" value="UniProtKB-KW"/>
</dbReference>
<dbReference type="STRING" id="1121416.SAMN02745220_04252"/>